<dbReference type="EMBL" id="LNKT01000045">
    <property type="protein sequence ID" value="KYJ86195.1"/>
    <property type="molecule type" value="Genomic_DNA"/>
</dbReference>
<dbReference type="GO" id="GO:0003677">
    <property type="term" value="F:DNA binding"/>
    <property type="evidence" value="ECO:0007669"/>
    <property type="project" value="InterPro"/>
</dbReference>
<evidence type="ECO:0000259" key="3">
    <source>
        <dbReference type="Pfam" id="PF02371"/>
    </source>
</evidence>
<evidence type="ECO:0000259" key="2">
    <source>
        <dbReference type="Pfam" id="PF01548"/>
    </source>
</evidence>
<reference evidence="4 5" key="1">
    <citation type="submission" date="2015-11" db="EMBL/GenBank/DDBJ databases">
        <title>Draft genome of Sulfurovum riftiae 1812E, a member of the Epsilonproteobacteria isolated from the tube of the deep-sea hydrothermal vent tubewom Riftia pachyptila.</title>
        <authorList>
            <person name="Vetriani C."/>
            <person name="Giovannelli D."/>
        </authorList>
    </citation>
    <scope>NUCLEOTIDE SEQUENCE [LARGE SCALE GENOMIC DNA]</scope>
    <source>
        <strain evidence="4 5">1812E</strain>
    </source>
</reference>
<evidence type="ECO:0000313" key="5">
    <source>
        <dbReference type="Proteomes" id="UP000075359"/>
    </source>
</evidence>
<dbReference type="InterPro" id="IPR047650">
    <property type="entry name" value="Transpos_IS110"/>
</dbReference>
<dbReference type="RefSeq" id="WP_067331663.1">
    <property type="nucleotide sequence ID" value="NZ_LNKT01000045.1"/>
</dbReference>
<dbReference type="Proteomes" id="UP000075359">
    <property type="component" value="Unassembled WGS sequence"/>
</dbReference>
<evidence type="ECO:0000256" key="1">
    <source>
        <dbReference type="SAM" id="Coils"/>
    </source>
</evidence>
<feature type="domain" description="Transposase IS116/IS110/IS902 C-terminal" evidence="3">
    <location>
        <begin position="191"/>
        <end position="275"/>
    </location>
</feature>
<feature type="coiled-coil region" evidence="1">
    <location>
        <begin position="130"/>
        <end position="182"/>
    </location>
</feature>
<dbReference type="InterPro" id="IPR002525">
    <property type="entry name" value="Transp_IS110-like_N"/>
</dbReference>
<organism evidence="4 5">
    <name type="scientific">Sulfurovum riftiae</name>
    <dbReference type="NCBI Taxonomy" id="1630136"/>
    <lineage>
        <taxon>Bacteria</taxon>
        <taxon>Pseudomonadati</taxon>
        <taxon>Campylobacterota</taxon>
        <taxon>Epsilonproteobacteria</taxon>
        <taxon>Campylobacterales</taxon>
        <taxon>Sulfurovaceae</taxon>
        <taxon>Sulfurovum</taxon>
    </lineage>
</organism>
<dbReference type="Pfam" id="PF02371">
    <property type="entry name" value="Transposase_20"/>
    <property type="match status" value="1"/>
</dbReference>
<dbReference type="GO" id="GO:0004803">
    <property type="term" value="F:transposase activity"/>
    <property type="evidence" value="ECO:0007669"/>
    <property type="project" value="InterPro"/>
</dbReference>
<feature type="domain" description="Transposase IS110-like N-terminal" evidence="2">
    <location>
        <begin position="5"/>
        <end position="147"/>
    </location>
</feature>
<evidence type="ECO:0000313" key="4">
    <source>
        <dbReference type="EMBL" id="KYJ86195.1"/>
    </source>
</evidence>
<dbReference type="NCBIfam" id="NF033542">
    <property type="entry name" value="transpos_IS110"/>
    <property type="match status" value="1"/>
</dbReference>
<sequence length="313" mass="35816">MEKYIGIDISKATLDLYDGDKSYKVGNNREGFTFIRKLAKDKKDLVLIFEPTGVYAHSLISYCKQQHIRAVIVGSKEARDYARSIKQRSKTDKIDAKVLYRYQTQVDPSTITIPTLDTRMIRITQRRNVYDKYQHTITQLRNLIEATHKEDKTLIRSLQKQIASLEQSADTLLKEIENLLVEDEGNQTALENLQTIPGIGKKSAVALLLEFMRHPHAKSNEMVALMGLDPVLRDSGVFKGKSRISKQGGKHLRQKLYMATIVAIKHNDRLKHFYERLVSHGKPKMVALLAAMRKLLRIAFALVKNNEPYRALV</sequence>
<accession>A0A151CF89</accession>
<dbReference type="OrthoDB" id="9790935at2"/>
<dbReference type="AlphaFoldDB" id="A0A151CF89"/>
<dbReference type="GO" id="GO:0006313">
    <property type="term" value="P:DNA transposition"/>
    <property type="evidence" value="ECO:0007669"/>
    <property type="project" value="InterPro"/>
</dbReference>
<proteinExistence type="predicted"/>
<protein>
    <submittedName>
        <fullName evidence="4">Uncharacterized protein</fullName>
    </submittedName>
</protein>
<dbReference type="Pfam" id="PF01548">
    <property type="entry name" value="DEDD_Tnp_IS110"/>
    <property type="match status" value="1"/>
</dbReference>
<gene>
    <name evidence="4" type="ORF">AS592_02195</name>
</gene>
<keyword evidence="5" id="KW-1185">Reference proteome</keyword>
<dbReference type="STRING" id="1630136.AS592_02195"/>
<dbReference type="PANTHER" id="PTHR33055">
    <property type="entry name" value="TRANSPOSASE FOR INSERTION SEQUENCE ELEMENT IS1111A"/>
    <property type="match status" value="1"/>
</dbReference>
<dbReference type="PANTHER" id="PTHR33055:SF13">
    <property type="entry name" value="TRANSPOSASE"/>
    <property type="match status" value="1"/>
</dbReference>
<keyword evidence="1" id="KW-0175">Coiled coil</keyword>
<name>A0A151CF89_9BACT</name>
<dbReference type="InterPro" id="IPR003346">
    <property type="entry name" value="Transposase_20"/>
</dbReference>
<comment type="caution">
    <text evidence="4">The sequence shown here is derived from an EMBL/GenBank/DDBJ whole genome shotgun (WGS) entry which is preliminary data.</text>
</comment>